<reference evidence="1 2" key="1">
    <citation type="submission" date="2020-02" db="EMBL/GenBank/DDBJ databases">
        <title>Characterization of phylogenetic diversity of novel bifidobacterial species isolated in Czech ZOOs.</title>
        <authorList>
            <person name="Lugli G.A."/>
            <person name="Vera N.B."/>
            <person name="Ventura M."/>
        </authorList>
    </citation>
    <scope>NUCLEOTIDE SEQUENCE [LARGE SCALE GENOMIC DNA]</scope>
    <source>
        <strain evidence="1 2">DSM 109960</strain>
    </source>
</reference>
<name>A0A7Y0HVR6_9BIFI</name>
<dbReference type="Proteomes" id="UP000529710">
    <property type="component" value="Unassembled WGS sequence"/>
</dbReference>
<sequence>MTFDDEPKAMICRFHADSMNTKNTFCETTA</sequence>
<dbReference type="EMBL" id="JAAIIF010000009">
    <property type="protein sequence ID" value="NMM96527.1"/>
    <property type="molecule type" value="Genomic_DNA"/>
</dbReference>
<comment type="caution">
    <text evidence="1">The sequence shown here is derived from an EMBL/GenBank/DDBJ whole genome shotgun (WGS) entry which is preliminary data.</text>
</comment>
<evidence type="ECO:0000313" key="2">
    <source>
        <dbReference type="Proteomes" id="UP000529710"/>
    </source>
</evidence>
<proteinExistence type="predicted"/>
<dbReference type="AlphaFoldDB" id="A0A7Y0HVR6"/>
<organism evidence="1 2">
    <name type="scientific">Bifidobacterium erythrocebi</name>
    <dbReference type="NCBI Taxonomy" id="2675325"/>
    <lineage>
        <taxon>Bacteria</taxon>
        <taxon>Bacillati</taxon>
        <taxon>Actinomycetota</taxon>
        <taxon>Actinomycetes</taxon>
        <taxon>Bifidobacteriales</taxon>
        <taxon>Bifidobacteriaceae</taxon>
        <taxon>Bifidobacterium</taxon>
    </lineage>
</organism>
<accession>A0A7Y0HVR6</accession>
<evidence type="ECO:0000313" key="1">
    <source>
        <dbReference type="EMBL" id="NMM96527.1"/>
    </source>
</evidence>
<keyword evidence="2" id="KW-1185">Reference proteome</keyword>
<protein>
    <submittedName>
        <fullName evidence="1">Uncharacterized protein</fullName>
    </submittedName>
</protein>
<gene>
    <name evidence="1" type="ORF">G1C98_1263</name>
</gene>